<protein>
    <submittedName>
        <fullName evidence="3">Uncharacterized protein</fullName>
    </submittedName>
</protein>
<dbReference type="VEuPathDB" id="TriTrypDB:BSAL_66600c"/>
<evidence type="ECO:0000256" key="1">
    <source>
        <dbReference type="SAM" id="Coils"/>
    </source>
</evidence>
<evidence type="ECO:0000256" key="2">
    <source>
        <dbReference type="SAM" id="MobiDB-lite"/>
    </source>
</evidence>
<evidence type="ECO:0000313" key="4">
    <source>
        <dbReference type="Proteomes" id="UP000051952"/>
    </source>
</evidence>
<feature type="coiled-coil region" evidence="1">
    <location>
        <begin position="222"/>
        <end position="281"/>
    </location>
</feature>
<sequence length="507" mass="58006">MNQMRHELEQLRQLKEEPHEQLTQSLKREHEGKREQLLSMQSVSAKQQELELELQRHVDMSGELRHNSKYQMAFRVTFARRVERGCQSLLERQDRELEALRSDIRDAEKGLQGVVGKRSAAAKNESDAKTLFRAREKELEALRSRGSALEWRKRTLMKQDEQLRLAAERKLNLKPTIALVTKVLAAFNLLTHSRLYTAAVDAADESNRNQTGQIEAAASLRHHKHNSLIEDAKEEIDRLAIESSTARDRLLSTQQAFSNRIQRLHAECIFLETEIKEITELQEKGTASLGKAKAAAFFASKEDATSKLQSSSQQLKQRVLHLVAELEAQLADCIASEEKSLSRVQQETQDAEIRVAEATAFTAEQFNKSQSAENERIEALNRESFSFLSHSRQLEQRYRPPQQIFHLVVVNLKKSSLESKFFGSPLESSRFVAPFVLQRIKKLLAHARNEARLLVAAHHRVRLAAPCLSVREQRSVEPRPHVSHCWKAHTLHDLLLVNKLAWCIGVF</sequence>
<evidence type="ECO:0000313" key="3">
    <source>
        <dbReference type="EMBL" id="CUF86811.1"/>
    </source>
</evidence>
<name>A0A0S4IU46_BODSA</name>
<dbReference type="AlphaFoldDB" id="A0A0S4IU46"/>
<reference evidence="4" key="1">
    <citation type="submission" date="2015-09" db="EMBL/GenBank/DDBJ databases">
        <authorList>
            <consortium name="Pathogen Informatics"/>
        </authorList>
    </citation>
    <scope>NUCLEOTIDE SEQUENCE [LARGE SCALE GENOMIC DNA]</scope>
    <source>
        <strain evidence="4">Lake Konstanz</strain>
    </source>
</reference>
<gene>
    <name evidence="3" type="ORF">BSAL_66600c</name>
</gene>
<accession>A0A0S4IU46</accession>
<keyword evidence="4" id="KW-1185">Reference proteome</keyword>
<proteinExistence type="predicted"/>
<organism evidence="3 4">
    <name type="scientific">Bodo saltans</name>
    <name type="common">Flagellated protozoan</name>
    <dbReference type="NCBI Taxonomy" id="75058"/>
    <lineage>
        <taxon>Eukaryota</taxon>
        <taxon>Discoba</taxon>
        <taxon>Euglenozoa</taxon>
        <taxon>Kinetoplastea</taxon>
        <taxon>Metakinetoplastina</taxon>
        <taxon>Eubodonida</taxon>
        <taxon>Bodonidae</taxon>
        <taxon>Bodo</taxon>
    </lineage>
</organism>
<dbReference type="EMBL" id="CYKH01000425">
    <property type="protein sequence ID" value="CUF86811.1"/>
    <property type="molecule type" value="Genomic_DNA"/>
</dbReference>
<feature type="region of interest" description="Disordered" evidence="2">
    <location>
        <begin position="1"/>
        <end position="42"/>
    </location>
</feature>
<keyword evidence="1" id="KW-0175">Coiled coil</keyword>
<feature type="compositionally biased region" description="Basic and acidic residues" evidence="2">
    <location>
        <begin position="1"/>
        <end position="36"/>
    </location>
</feature>
<dbReference type="Proteomes" id="UP000051952">
    <property type="component" value="Unassembled WGS sequence"/>
</dbReference>
<feature type="coiled-coil region" evidence="1">
    <location>
        <begin position="334"/>
        <end position="383"/>
    </location>
</feature>